<name>A0A856MKW2_9CYAN</name>
<sequence length="527" mass="56491">MPEVKVPTITSTYDIICFGDEVPGILALVCAAREYNRQKNQLPRTLLLLKGNSKLGIGGHLVRGGLCYLDRSAVPAAIRQSRNLDTFGDPAAIYKEFLKRAGVALIALDPVKADSALRAMLQEVRADIISDIEIKSVIKEGQKITAIGLTKGETYAGKQFIDCTVNAELAQAAGVKKLKGFETFGLPDSELAVTLVFETQGLSIERLKNVEFQYLKRFTNTADTEAQKWLNVAAGGDPARANELRKNLVDSAGKLKTMFAGQDYIDVRTKALSIAYHAFRGTPVSLASSGTMLDNGNIAVLSQGRLFWNALLYKVNADQAETLARAKSKPTSQMLSEMLFVRKWFESIGASQVKPVEELYIRHAGNITGAVDPLSGSEMLAGGVPQSQALGTFGYHFDIRGGITGLDERAAGKGFNDFAFLNPPLFNIGIQHALIKNVPNLAVISPASGFVGYASSAGRIVEFNCGVGQGVGIAAAIAIAQGRNLAEISNTDVRTILAQTGKLSQVYGTDNPLLASQLGSFENQMIA</sequence>
<dbReference type="Pfam" id="PF12831">
    <property type="entry name" value="FAD_oxidored"/>
    <property type="match status" value="1"/>
</dbReference>
<dbReference type="EMBL" id="CP030118">
    <property type="protein sequence ID" value="QDL11182.1"/>
    <property type="molecule type" value="Genomic_DNA"/>
</dbReference>
<gene>
    <name evidence="1" type="ORF">DP114_27775</name>
</gene>
<dbReference type="AlphaFoldDB" id="A0A856MKW2"/>
<evidence type="ECO:0000313" key="2">
    <source>
        <dbReference type="Proteomes" id="UP000503129"/>
    </source>
</evidence>
<dbReference type="Proteomes" id="UP000503129">
    <property type="component" value="Chromosome"/>
</dbReference>
<accession>A0A856MKW2</accession>
<keyword evidence="2" id="KW-1185">Reference proteome</keyword>
<protein>
    <submittedName>
        <fullName evidence="1">FAD-dependent oxidoreductase</fullName>
    </submittedName>
</protein>
<dbReference type="RefSeq" id="WP_171977631.1">
    <property type="nucleotide sequence ID" value="NZ_CAWOXK010000001.1"/>
</dbReference>
<proteinExistence type="predicted"/>
<evidence type="ECO:0000313" key="1">
    <source>
        <dbReference type="EMBL" id="QDL11182.1"/>
    </source>
</evidence>
<organism evidence="1 2">
    <name type="scientific">Brasilonema sennae CENA114</name>
    <dbReference type="NCBI Taxonomy" id="415709"/>
    <lineage>
        <taxon>Bacteria</taxon>
        <taxon>Bacillati</taxon>
        <taxon>Cyanobacteriota</taxon>
        <taxon>Cyanophyceae</taxon>
        <taxon>Nostocales</taxon>
        <taxon>Scytonemataceae</taxon>
        <taxon>Brasilonema</taxon>
        <taxon>Bromeliae group (in: Brasilonema)</taxon>
    </lineage>
</organism>
<dbReference type="KEGG" id="bsen:DP114_27775"/>
<reference evidence="1 2" key="1">
    <citation type="submission" date="2018-06" db="EMBL/GenBank/DDBJ databases">
        <title>Comparative genomics of Brasilonema spp. strains.</title>
        <authorList>
            <person name="Alvarenga D.O."/>
            <person name="Fiore M.F."/>
            <person name="Varani A.M."/>
        </authorList>
    </citation>
    <scope>NUCLEOTIDE SEQUENCE [LARGE SCALE GENOMIC DNA]</scope>
    <source>
        <strain evidence="1 2">CENA114</strain>
    </source>
</reference>